<evidence type="ECO:0000256" key="4">
    <source>
        <dbReference type="ARBA" id="ARBA00023242"/>
    </source>
</evidence>
<name>A0AAD9IL23_PROWI</name>
<dbReference type="PANTHER" id="PTHR11380:SF5">
    <property type="entry name" value="TRANSCRIPTION INITIATION FACTOR TFIID SUBUNIT 13"/>
    <property type="match status" value="1"/>
</dbReference>
<dbReference type="Proteomes" id="UP001255856">
    <property type="component" value="Unassembled WGS sequence"/>
</dbReference>
<dbReference type="Pfam" id="PF02269">
    <property type="entry name" value="TFIID-18kDa"/>
    <property type="match status" value="1"/>
</dbReference>
<keyword evidence="4" id="KW-0539">Nucleus</keyword>
<evidence type="ECO:0000256" key="6">
    <source>
        <dbReference type="ARBA" id="ARBA00040136"/>
    </source>
</evidence>
<dbReference type="InterPro" id="IPR003195">
    <property type="entry name" value="TFIID_TAF13"/>
</dbReference>
<comment type="similarity">
    <text evidence="5">Belongs to the TAF13 family.</text>
</comment>
<sequence length="146" mass="15947">MSAAKEGAPKATPSKHKDVKKADDGAPKRAKVDAKTPTVRALAVEIDDEPVEKINLAGTLGKDLQIMMYGFGDDFHPLPETVDLVEDMVLEYTTRLLRNAVDSAVARGKDVKKFSRVKELLAMQEEIKKAKSIVDVSPEEMAKLVG</sequence>
<feature type="region of interest" description="Disordered" evidence="7">
    <location>
        <begin position="1"/>
        <end position="35"/>
    </location>
</feature>
<dbReference type="GO" id="GO:0005634">
    <property type="term" value="C:nucleus"/>
    <property type="evidence" value="ECO:0007669"/>
    <property type="project" value="UniProtKB-SubCell"/>
</dbReference>
<evidence type="ECO:0000256" key="7">
    <source>
        <dbReference type="SAM" id="MobiDB-lite"/>
    </source>
</evidence>
<dbReference type="PANTHER" id="PTHR11380">
    <property type="entry name" value="TRANSCRIPTION INITIATION FACTOR TFIID/SUPT3-RELATED"/>
    <property type="match status" value="1"/>
</dbReference>
<evidence type="ECO:0000256" key="5">
    <source>
        <dbReference type="ARBA" id="ARBA00038392"/>
    </source>
</evidence>
<dbReference type="SUPFAM" id="SSF47113">
    <property type="entry name" value="Histone-fold"/>
    <property type="match status" value="1"/>
</dbReference>
<keyword evidence="9" id="KW-1185">Reference proteome</keyword>
<evidence type="ECO:0000256" key="1">
    <source>
        <dbReference type="ARBA" id="ARBA00004123"/>
    </source>
</evidence>
<evidence type="ECO:0000256" key="3">
    <source>
        <dbReference type="ARBA" id="ARBA00023163"/>
    </source>
</evidence>
<proteinExistence type="inferred from homology"/>
<dbReference type="EMBL" id="JASFZW010000002">
    <property type="protein sequence ID" value="KAK2079646.1"/>
    <property type="molecule type" value="Genomic_DNA"/>
</dbReference>
<dbReference type="InterPro" id="IPR009072">
    <property type="entry name" value="Histone-fold"/>
</dbReference>
<comment type="caution">
    <text evidence="8">The sequence shown here is derived from an EMBL/GenBank/DDBJ whole genome shotgun (WGS) entry which is preliminary data.</text>
</comment>
<evidence type="ECO:0000313" key="9">
    <source>
        <dbReference type="Proteomes" id="UP001255856"/>
    </source>
</evidence>
<protein>
    <recommendedName>
        <fullName evidence="6">Transcription initiation factor TFIID subunit 13</fullName>
    </recommendedName>
</protein>
<dbReference type="GO" id="GO:0046982">
    <property type="term" value="F:protein heterodimerization activity"/>
    <property type="evidence" value="ECO:0007669"/>
    <property type="project" value="InterPro"/>
</dbReference>
<evidence type="ECO:0000256" key="2">
    <source>
        <dbReference type="ARBA" id="ARBA00023015"/>
    </source>
</evidence>
<keyword evidence="2" id="KW-0805">Transcription regulation</keyword>
<reference evidence="8" key="1">
    <citation type="submission" date="2021-01" db="EMBL/GenBank/DDBJ databases">
        <authorList>
            <person name="Eckstrom K.M.E."/>
        </authorList>
    </citation>
    <scope>NUCLEOTIDE SEQUENCE</scope>
    <source>
        <strain evidence="8">UVCC 0001</strain>
    </source>
</reference>
<organism evidence="8 9">
    <name type="scientific">Prototheca wickerhamii</name>
    <dbReference type="NCBI Taxonomy" id="3111"/>
    <lineage>
        <taxon>Eukaryota</taxon>
        <taxon>Viridiplantae</taxon>
        <taxon>Chlorophyta</taxon>
        <taxon>core chlorophytes</taxon>
        <taxon>Trebouxiophyceae</taxon>
        <taxon>Chlorellales</taxon>
        <taxon>Chlorellaceae</taxon>
        <taxon>Prototheca</taxon>
    </lineage>
</organism>
<feature type="compositionally biased region" description="Basic and acidic residues" evidence="7">
    <location>
        <begin position="20"/>
        <end position="34"/>
    </location>
</feature>
<keyword evidence="3" id="KW-0804">Transcription</keyword>
<evidence type="ECO:0000313" key="8">
    <source>
        <dbReference type="EMBL" id="KAK2079646.1"/>
    </source>
</evidence>
<dbReference type="Gene3D" id="1.10.20.10">
    <property type="entry name" value="Histone, subunit A"/>
    <property type="match status" value="1"/>
</dbReference>
<dbReference type="GO" id="GO:0006366">
    <property type="term" value="P:transcription by RNA polymerase II"/>
    <property type="evidence" value="ECO:0007669"/>
    <property type="project" value="InterPro"/>
</dbReference>
<dbReference type="AlphaFoldDB" id="A0AAD9IL23"/>
<gene>
    <name evidence="8" type="ORF">QBZ16_002041</name>
</gene>
<comment type="subcellular location">
    <subcellularLocation>
        <location evidence="1">Nucleus</location>
    </subcellularLocation>
</comment>
<accession>A0AAD9IL23</accession>